<reference evidence="13" key="1">
    <citation type="submission" date="2019-02" db="EMBL/GenBank/DDBJ databases">
        <authorList>
            <person name="Li S.-H."/>
        </authorList>
    </citation>
    <scope>NUCLEOTIDE SEQUENCE</scope>
    <source>
        <strain evidence="13">IMCC11814</strain>
    </source>
</reference>
<evidence type="ECO:0000256" key="9">
    <source>
        <dbReference type="RuleBase" id="RU003733"/>
    </source>
</evidence>
<dbReference type="PANTHER" id="PTHR43095:SF5">
    <property type="entry name" value="XYLULOSE KINASE"/>
    <property type="match status" value="1"/>
</dbReference>
<dbReference type="Proteomes" id="UP001143304">
    <property type="component" value="Unassembled WGS sequence"/>
</dbReference>
<keyword evidence="5 8" id="KW-0418">Kinase</keyword>
<keyword evidence="14" id="KW-1185">Reference proteome</keyword>
<feature type="site" description="Important for activity" evidence="8">
    <location>
        <position position="6"/>
    </location>
</feature>
<feature type="domain" description="Carbohydrate kinase FGGY C-terminal" evidence="12">
    <location>
        <begin position="280"/>
        <end position="438"/>
    </location>
</feature>
<evidence type="ECO:0000259" key="11">
    <source>
        <dbReference type="Pfam" id="PF00370"/>
    </source>
</evidence>
<evidence type="ECO:0000256" key="4">
    <source>
        <dbReference type="ARBA" id="ARBA00022741"/>
    </source>
</evidence>
<dbReference type="EC" id="2.7.1.17" evidence="8 10"/>
<dbReference type="InterPro" id="IPR000577">
    <property type="entry name" value="Carb_kinase_FGGY"/>
</dbReference>
<dbReference type="NCBIfam" id="TIGR01312">
    <property type="entry name" value="XylB"/>
    <property type="match status" value="1"/>
</dbReference>
<feature type="active site" description="Proton acceptor" evidence="8">
    <location>
        <position position="240"/>
    </location>
</feature>
<dbReference type="Gene3D" id="3.30.420.40">
    <property type="match status" value="2"/>
</dbReference>
<dbReference type="InterPro" id="IPR006000">
    <property type="entry name" value="Xylulokinase"/>
</dbReference>
<protein>
    <recommendedName>
        <fullName evidence="8 10">Xylulose kinase</fullName>
        <shortName evidence="8 10">Xylulokinase</shortName>
        <ecNumber evidence="8 10">2.7.1.17</ecNumber>
    </recommendedName>
</protein>
<keyword evidence="6 8" id="KW-0067">ATP-binding</keyword>
<proteinExistence type="inferred from homology"/>
<dbReference type="PANTHER" id="PTHR43095">
    <property type="entry name" value="SUGAR KINASE"/>
    <property type="match status" value="1"/>
</dbReference>
<dbReference type="SUPFAM" id="SSF53067">
    <property type="entry name" value="Actin-like ATPase domain"/>
    <property type="match status" value="2"/>
</dbReference>
<dbReference type="PIRSF" id="PIRSF000538">
    <property type="entry name" value="GlpK"/>
    <property type="match status" value="1"/>
</dbReference>
<organism evidence="13 14">
    <name type="scientific">Candidatus Marimicrobium litorale</name>
    <dbReference type="NCBI Taxonomy" id="2518991"/>
    <lineage>
        <taxon>Bacteria</taxon>
        <taxon>Pseudomonadati</taxon>
        <taxon>Pseudomonadota</taxon>
        <taxon>Gammaproteobacteria</taxon>
        <taxon>Cellvibrionales</taxon>
        <taxon>Halieaceae</taxon>
        <taxon>Marimicrobium</taxon>
    </lineage>
</organism>
<evidence type="ECO:0000313" key="13">
    <source>
        <dbReference type="EMBL" id="MCX2976450.1"/>
    </source>
</evidence>
<accession>A0ABT3T2G5</accession>
<dbReference type="InterPro" id="IPR043129">
    <property type="entry name" value="ATPase_NBD"/>
</dbReference>
<dbReference type="CDD" id="cd07809">
    <property type="entry name" value="ASKHA_NBD_FGGY_BaXK-like"/>
    <property type="match status" value="1"/>
</dbReference>
<keyword evidence="7 8" id="KW-0119">Carbohydrate metabolism</keyword>
<dbReference type="HAMAP" id="MF_02220">
    <property type="entry name" value="XylB"/>
    <property type="match status" value="1"/>
</dbReference>
<dbReference type="PROSITE" id="PS00445">
    <property type="entry name" value="FGGY_KINASES_2"/>
    <property type="match status" value="1"/>
</dbReference>
<evidence type="ECO:0000256" key="3">
    <source>
        <dbReference type="ARBA" id="ARBA00022679"/>
    </source>
</evidence>
<comment type="caution">
    <text evidence="13">The sequence shown here is derived from an EMBL/GenBank/DDBJ whole genome shotgun (WGS) entry which is preliminary data.</text>
</comment>
<sequence>MYLGIDIGTQSVKALLYDLDRATVHATSSEPLPLRSDRDGTREQEASWWIVALEACVSRLPEAGRKAIRGVGVSGQQHGLVPLGSADQVLAPVKLWCDTTTEQQCGEITHAFGGRERCIKSVGNAILPGYTASKIRWLKQHRPAAYDALATVLLPHDYINFWLTGERVMEYGDASGTGLLDIRKREWHSKMLQAVDSERALAEVMPPLVGAESPIGRLRNSVAERLGLPADVSVSSGGGDNMMAAIGTGTVVAGRMTVSLGTSATLFSSAQQAVIDSAGDIAAFCSSTGDWLPLLCTMNCTVATELTRNALNLSLEEMEEAVAAAPVGAEGVVTLPFFNGERTPDLPRGKGCVLGLDDTNYSAGNLLRSAMESAVYGLRSGLDAFSRNHCRVDSLRLTGGGSISAVWRQMVADVFNLPVTVQTCDEGAALGAALQAAWVDSGDGLVDLLDAQLSVDESRCCLPSPQRTVAYNEHYDSYRRHAEVALQLYT</sequence>
<feature type="domain" description="Carbohydrate kinase FGGY N-terminal" evidence="11">
    <location>
        <begin position="1"/>
        <end position="247"/>
    </location>
</feature>
<dbReference type="InterPro" id="IPR050406">
    <property type="entry name" value="FGGY_Carb_Kinase"/>
</dbReference>
<dbReference type="InterPro" id="IPR018483">
    <property type="entry name" value="Carb_kinase_FGGY_CS"/>
</dbReference>
<comment type="catalytic activity">
    <reaction evidence="8 10">
        <text>D-xylulose + ATP = D-xylulose 5-phosphate + ADP + H(+)</text>
        <dbReference type="Rhea" id="RHEA:10964"/>
        <dbReference type="ChEBI" id="CHEBI:15378"/>
        <dbReference type="ChEBI" id="CHEBI:17140"/>
        <dbReference type="ChEBI" id="CHEBI:30616"/>
        <dbReference type="ChEBI" id="CHEBI:57737"/>
        <dbReference type="ChEBI" id="CHEBI:456216"/>
        <dbReference type="EC" id="2.7.1.17"/>
    </reaction>
</comment>
<dbReference type="Pfam" id="PF02782">
    <property type="entry name" value="FGGY_C"/>
    <property type="match status" value="1"/>
</dbReference>
<dbReference type="PROSITE" id="PS00933">
    <property type="entry name" value="FGGY_KINASES_1"/>
    <property type="match status" value="1"/>
</dbReference>
<evidence type="ECO:0000256" key="1">
    <source>
        <dbReference type="ARBA" id="ARBA00009156"/>
    </source>
</evidence>
<evidence type="ECO:0000256" key="10">
    <source>
        <dbReference type="RuleBase" id="RU364073"/>
    </source>
</evidence>
<comment type="function">
    <text evidence="8">Catalyzes the phosphorylation of D-xylulose to D-xylulose 5-phosphate.</text>
</comment>
<keyword evidence="3 8" id="KW-0808">Transferase</keyword>
<evidence type="ECO:0000256" key="6">
    <source>
        <dbReference type="ARBA" id="ARBA00022840"/>
    </source>
</evidence>
<keyword evidence="2 8" id="KW-0859">Xylose metabolism</keyword>
<gene>
    <name evidence="8 10 13" type="primary">xylB</name>
    <name evidence="13" type="ORF">EYC82_03680</name>
</gene>
<dbReference type="InterPro" id="IPR018484">
    <property type="entry name" value="FGGY_N"/>
</dbReference>
<evidence type="ECO:0000256" key="8">
    <source>
        <dbReference type="HAMAP-Rule" id="MF_02220"/>
    </source>
</evidence>
<name>A0ABT3T2G5_9GAMM</name>
<evidence type="ECO:0000256" key="5">
    <source>
        <dbReference type="ARBA" id="ARBA00022777"/>
    </source>
</evidence>
<comment type="similarity">
    <text evidence="1 8 9">Belongs to the FGGY kinase family.</text>
</comment>
<dbReference type="EMBL" id="SHNO01000001">
    <property type="protein sequence ID" value="MCX2976450.1"/>
    <property type="molecule type" value="Genomic_DNA"/>
</dbReference>
<evidence type="ECO:0000259" key="12">
    <source>
        <dbReference type="Pfam" id="PF02782"/>
    </source>
</evidence>
<dbReference type="RefSeq" id="WP_279248201.1">
    <property type="nucleotide sequence ID" value="NZ_SHNO01000001.1"/>
</dbReference>
<feature type="binding site" evidence="8">
    <location>
        <begin position="77"/>
        <end position="78"/>
    </location>
    <ligand>
        <name>substrate</name>
    </ligand>
</feature>
<evidence type="ECO:0000256" key="2">
    <source>
        <dbReference type="ARBA" id="ARBA00022629"/>
    </source>
</evidence>
<keyword evidence="4 8" id="KW-0547">Nucleotide-binding</keyword>
<dbReference type="Pfam" id="PF00370">
    <property type="entry name" value="FGGY_N"/>
    <property type="match status" value="1"/>
</dbReference>
<evidence type="ECO:0000313" key="14">
    <source>
        <dbReference type="Proteomes" id="UP001143304"/>
    </source>
</evidence>
<dbReference type="GO" id="GO:0004856">
    <property type="term" value="F:D-xylulokinase activity"/>
    <property type="evidence" value="ECO:0007669"/>
    <property type="project" value="UniProtKB-EC"/>
</dbReference>
<dbReference type="InterPro" id="IPR018485">
    <property type="entry name" value="FGGY_C"/>
</dbReference>
<evidence type="ECO:0000256" key="7">
    <source>
        <dbReference type="ARBA" id="ARBA00023277"/>
    </source>
</evidence>